<comment type="caution">
    <text evidence="3">The sequence shown here is derived from an EMBL/GenBank/DDBJ whole genome shotgun (WGS) entry which is preliminary data.</text>
</comment>
<dbReference type="InterPro" id="IPR046825">
    <property type="entry name" value="PDH_C"/>
</dbReference>
<dbReference type="AlphaFoldDB" id="A0A7W8HEW1"/>
<dbReference type="Gene3D" id="1.10.3660.10">
    <property type="entry name" value="6-phosphogluconate dehydrogenase C-terminal like domain"/>
    <property type="match status" value="1"/>
</dbReference>
<dbReference type="GO" id="GO:0004665">
    <property type="term" value="F:prephenate dehydrogenase (NADP+) activity"/>
    <property type="evidence" value="ECO:0007669"/>
    <property type="project" value="InterPro"/>
</dbReference>
<keyword evidence="4" id="KW-1185">Reference proteome</keyword>
<sequence length="298" mass="30267">MSAAPRLRRAAVLGVGLIGGSVAAGIRARGLAAEVVGYAPGGDAGRALELGLIDRVAGDVAQAVAGADLVVLAAPIPALPGLLAALRGRLDADAVVTDCASTKRSVIESARSLLGEAFPRFVAGHPIAGGERHGPEAARAGLFDGCLAVLCPHAEASLAAVERVQDLWTGLGARIARMEPDAHDGLFAEVSHWPHAVAFALCGAIAAGPRAEAAQRFAGAGLRDTTRIGASSAALWADILIDNRDAVLECAGTFERELRAIADALAAGDRQALADRFEAAARWRRSLAAPGGGAEPPD</sequence>
<organism evidence="3 4">
    <name type="scientific">Quisquiliibacterium transsilvanicum</name>
    <dbReference type="NCBI Taxonomy" id="1549638"/>
    <lineage>
        <taxon>Bacteria</taxon>
        <taxon>Pseudomonadati</taxon>
        <taxon>Pseudomonadota</taxon>
        <taxon>Betaproteobacteria</taxon>
        <taxon>Burkholderiales</taxon>
        <taxon>Burkholderiaceae</taxon>
        <taxon>Quisquiliibacterium</taxon>
    </lineage>
</organism>
<dbReference type="GO" id="GO:0070403">
    <property type="term" value="F:NAD+ binding"/>
    <property type="evidence" value="ECO:0007669"/>
    <property type="project" value="InterPro"/>
</dbReference>
<dbReference type="EMBL" id="JACHGB010000002">
    <property type="protein sequence ID" value="MBB5270710.1"/>
    <property type="molecule type" value="Genomic_DNA"/>
</dbReference>
<evidence type="ECO:0000256" key="1">
    <source>
        <dbReference type="ARBA" id="ARBA00023002"/>
    </source>
</evidence>
<gene>
    <name evidence="3" type="ORF">HNQ70_000714</name>
</gene>
<dbReference type="Pfam" id="PF20463">
    <property type="entry name" value="PDH_C"/>
    <property type="match status" value="1"/>
</dbReference>
<keyword evidence="1 3" id="KW-0560">Oxidoreductase</keyword>
<dbReference type="InterPro" id="IPR046826">
    <property type="entry name" value="PDH_N"/>
</dbReference>
<evidence type="ECO:0000259" key="2">
    <source>
        <dbReference type="PROSITE" id="PS51176"/>
    </source>
</evidence>
<dbReference type="InterPro" id="IPR036291">
    <property type="entry name" value="NAD(P)-bd_dom_sf"/>
</dbReference>
<proteinExistence type="predicted"/>
<dbReference type="InterPro" id="IPR003099">
    <property type="entry name" value="Prephen_DH"/>
</dbReference>
<dbReference type="InterPro" id="IPR050812">
    <property type="entry name" value="Preph/Arog_dehydrog"/>
</dbReference>
<dbReference type="Gene3D" id="3.40.50.720">
    <property type="entry name" value="NAD(P)-binding Rossmann-like Domain"/>
    <property type="match status" value="1"/>
</dbReference>
<dbReference type="PANTHER" id="PTHR21363">
    <property type="entry name" value="PREPHENATE DEHYDROGENASE"/>
    <property type="match status" value="1"/>
</dbReference>
<accession>A0A7W8HEW1</accession>
<dbReference type="Proteomes" id="UP000532440">
    <property type="component" value="Unassembled WGS sequence"/>
</dbReference>
<dbReference type="GO" id="GO:0008977">
    <property type="term" value="F:prephenate dehydrogenase (NAD+) activity"/>
    <property type="evidence" value="ECO:0007669"/>
    <property type="project" value="UniProtKB-EC"/>
</dbReference>
<dbReference type="Pfam" id="PF02153">
    <property type="entry name" value="PDH_N"/>
    <property type="match status" value="1"/>
</dbReference>
<dbReference type="InterPro" id="IPR008927">
    <property type="entry name" value="6-PGluconate_DH-like_C_sf"/>
</dbReference>
<feature type="domain" description="Prephenate/arogenate dehydrogenase" evidence="2">
    <location>
        <begin position="8"/>
        <end position="295"/>
    </location>
</feature>
<dbReference type="FunFam" id="3.40.50.720:FF:000208">
    <property type="entry name" value="Prephenate dehydrogenase"/>
    <property type="match status" value="1"/>
</dbReference>
<dbReference type="GO" id="GO:0006571">
    <property type="term" value="P:tyrosine biosynthetic process"/>
    <property type="evidence" value="ECO:0007669"/>
    <property type="project" value="InterPro"/>
</dbReference>
<dbReference type="SUPFAM" id="SSF48179">
    <property type="entry name" value="6-phosphogluconate dehydrogenase C-terminal domain-like"/>
    <property type="match status" value="1"/>
</dbReference>
<dbReference type="RefSeq" id="WP_183964371.1">
    <property type="nucleotide sequence ID" value="NZ_BAABEW010000008.1"/>
</dbReference>
<name>A0A7W8HEW1_9BURK</name>
<dbReference type="PANTHER" id="PTHR21363:SF0">
    <property type="entry name" value="PREPHENATE DEHYDROGENASE [NADP(+)]"/>
    <property type="match status" value="1"/>
</dbReference>
<dbReference type="PROSITE" id="PS51176">
    <property type="entry name" value="PDH_ADH"/>
    <property type="match status" value="1"/>
</dbReference>
<evidence type="ECO:0000313" key="3">
    <source>
        <dbReference type="EMBL" id="MBB5270710.1"/>
    </source>
</evidence>
<dbReference type="EC" id="1.3.1.12" evidence="3"/>
<protein>
    <submittedName>
        <fullName evidence="3">Prephenate dehydrogenase</fullName>
        <ecNumber evidence="3">1.3.1.12</ecNumber>
    </submittedName>
</protein>
<reference evidence="3 4" key="1">
    <citation type="submission" date="2020-08" db="EMBL/GenBank/DDBJ databases">
        <title>Genomic Encyclopedia of Type Strains, Phase IV (KMG-IV): sequencing the most valuable type-strain genomes for metagenomic binning, comparative biology and taxonomic classification.</title>
        <authorList>
            <person name="Goeker M."/>
        </authorList>
    </citation>
    <scope>NUCLEOTIDE SEQUENCE [LARGE SCALE GENOMIC DNA]</scope>
    <source>
        <strain evidence="3 4">DSM 29781</strain>
    </source>
</reference>
<dbReference type="SUPFAM" id="SSF51735">
    <property type="entry name" value="NAD(P)-binding Rossmann-fold domains"/>
    <property type="match status" value="1"/>
</dbReference>
<evidence type="ECO:0000313" key="4">
    <source>
        <dbReference type="Proteomes" id="UP000532440"/>
    </source>
</evidence>